<dbReference type="PROSITE" id="PS50011">
    <property type="entry name" value="PROTEIN_KINASE_DOM"/>
    <property type="match status" value="1"/>
</dbReference>
<keyword evidence="12" id="KW-1185">Reference proteome</keyword>
<keyword evidence="5 11" id="KW-0418">Kinase</keyword>
<dbReference type="GO" id="GO:0004674">
    <property type="term" value="F:protein serine/threonine kinase activity"/>
    <property type="evidence" value="ECO:0007669"/>
    <property type="project" value="UniProtKB-KW"/>
</dbReference>
<dbReference type="InterPro" id="IPR017441">
    <property type="entry name" value="Protein_kinase_ATP_BS"/>
</dbReference>
<organism evidence="11 12">
    <name type="scientific">Sphaerulina musiva (strain SO2202)</name>
    <name type="common">Poplar stem canker fungus</name>
    <name type="synonym">Septoria musiva</name>
    <dbReference type="NCBI Taxonomy" id="692275"/>
    <lineage>
        <taxon>Eukaryota</taxon>
        <taxon>Fungi</taxon>
        <taxon>Dikarya</taxon>
        <taxon>Ascomycota</taxon>
        <taxon>Pezizomycotina</taxon>
        <taxon>Dothideomycetes</taxon>
        <taxon>Dothideomycetidae</taxon>
        <taxon>Mycosphaerellales</taxon>
        <taxon>Mycosphaerellaceae</taxon>
        <taxon>Sphaerulina</taxon>
    </lineage>
</organism>
<dbReference type="InterPro" id="IPR051334">
    <property type="entry name" value="SRPK"/>
</dbReference>
<evidence type="ECO:0000313" key="11">
    <source>
        <dbReference type="EMBL" id="EMF10931.1"/>
    </source>
</evidence>
<dbReference type="InterPro" id="IPR011009">
    <property type="entry name" value="Kinase-like_dom_sf"/>
</dbReference>
<dbReference type="STRING" id="692275.N1QEN0"/>
<dbReference type="OMA" id="HRYRQGG"/>
<dbReference type="Proteomes" id="UP000016931">
    <property type="component" value="Unassembled WGS sequence"/>
</dbReference>
<comment type="catalytic activity">
    <reaction evidence="7">
        <text>L-threonyl-[protein] + ATP = O-phospho-L-threonyl-[protein] + ADP + H(+)</text>
        <dbReference type="Rhea" id="RHEA:46608"/>
        <dbReference type="Rhea" id="RHEA-COMP:11060"/>
        <dbReference type="Rhea" id="RHEA-COMP:11605"/>
        <dbReference type="ChEBI" id="CHEBI:15378"/>
        <dbReference type="ChEBI" id="CHEBI:30013"/>
        <dbReference type="ChEBI" id="CHEBI:30616"/>
        <dbReference type="ChEBI" id="CHEBI:61977"/>
        <dbReference type="ChEBI" id="CHEBI:456216"/>
        <dbReference type="EC" id="2.7.11.1"/>
    </reaction>
</comment>
<dbReference type="GO" id="GO:0000245">
    <property type="term" value="P:spliceosomal complex assembly"/>
    <property type="evidence" value="ECO:0007669"/>
    <property type="project" value="TreeGrafter"/>
</dbReference>
<dbReference type="PROSITE" id="PS00107">
    <property type="entry name" value="PROTEIN_KINASE_ATP"/>
    <property type="match status" value="1"/>
</dbReference>
<accession>N1QEN0</accession>
<dbReference type="SUPFAM" id="SSF56112">
    <property type="entry name" value="Protein kinase-like (PK-like)"/>
    <property type="match status" value="1"/>
</dbReference>
<sequence>MDWSTHRCDINAEPLHRYQRGGYHPVHLGDCLGHNDRYKILHKLGWGGYSTVWAARDMSNQTYVAIKISVSEPQGQNRESTVLQTIATAHANQPGYQYLMTMTDFFEISGPNGKHECLVLEFLGPSVADYLDAHSLDERLPGVLAKSVVKQALLGLSFLHERGIAHADLHTRNLAFTIPSLQALREEDFLRKLGRPETGTVQRTDGQPLGPGLPRYLVRPTSYHQDIETSFGPIKIVDFGQSFLRNESPDTLHTPFPYRAPEIIFQDKVDYRVDLWSMGCLFFELIVGQTIFDNMVPKPAMLIRQMLETVSDYDTLPDRWKLACQDLLDNEQRPPSDEEDPTYTLHAWLEETYYNSGVEKRTDLSREDISRVGMLIGRMLRLEPLAREEAKEVVRDEWFC</sequence>
<dbReference type="GeneID" id="27899287"/>
<dbReference type="PANTHER" id="PTHR47634">
    <property type="entry name" value="PROTEIN KINASE DOMAIN-CONTAINING PROTEIN-RELATED"/>
    <property type="match status" value="1"/>
</dbReference>
<evidence type="ECO:0000256" key="6">
    <source>
        <dbReference type="ARBA" id="ARBA00022840"/>
    </source>
</evidence>
<dbReference type="EC" id="2.7.11.1" evidence="1"/>
<evidence type="ECO:0000256" key="4">
    <source>
        <dbReference type="ARBA" id="ARBA00022741"/>
    </source>
</evidence>
<evidence type="ECO:0000256" key="3">
    <source>
        <dbReference type="ARBA" id="ARBA00022679"/>
    </source>
</evidence>
<keyword evidence="4 9" id="KW-0547">Nucleotide-binding</keyword>
<evidence type="ECO:0000313" key="12">
    <source>
        <dbReference type="Proteomes" id="UP000016931"/>
    </source>
</evidence>
<feature type="domain" description="Protein kinase" evidence="10">
    <location>
        <begin position="38"/>
        <end position="399"/>
    </location>
</feature>
<evidence type="ECO:0000256" key="8">
    <source>
        <dbReference type="ARBA" id="ARBA00048679"/>
    </source>
</evidence>
<name>N1QEN0_SPHMS</name>
<comment type="catalytic activity">
    <reaction evidence="8">
        <text>L-seryl-[protein] + ATP = O-phospho-L-seryl-[protein] + ADP + H(+)</text>
        <dbReference type="Rhea" id="RHEA:17989"/>
        <dbReference type="Rhea" id="RHEA-COMP:9863"/>
        <dbReference type="Rhea" id="RHEA-COMP:11604"/>
        <dbReference type="ChEBI" id="CHEBI:15378"/>
        <dbReference type="ChEBI" id="CHEBI:29999"/>
        <dbReference type="ChEBI" id="CHEBI:30616"/>
        <dbReference type="ChEBI" id="CHEBI:83421"/>
        <dbReference type="ChEBI" id="CHEBI:456216"/>
        <dbReference type="EC" id="2.7.11.1"/>
    </reaction>
</comment>
<dbReference type="Gene3D" id="3.30.200.20">
    <property type="entry name" value="Phosphorylase Kinase, domain 1"/>
    <property type="match status" value="1"/>
</dbReference>
<dbReference type="SMART" id="SM00220">
    <property type="entry name" value="S_TKc"/>
    <property type="match status" value="1"/>
</dbReference>
<evidence type="ECO:0000256" key="1">
    <source>
        <dbReference type="ARBA" id="ARBA00012513"/>
    </source>
</evidence>
<dbReference type="GO" id="GO:0050684">
    <property type="term" value="P:regulation of mRNA processing"/>
    <property type="evidence" value="ECO:0007669"/>
    <property type="project" value="TreeGrafter"/>
</dbReference>
<protein>
    <recommendedName>
        <fullName evidence="1">non-specific serine/threonine protein kinase</fullName>
        <ecNumber evidence="1">2.7.11.1</ecNumber>
    </recommendedName>
</protein>
<dbReference type="Pfam" id="PF00069">
    <property type="entry name" value="Pkinase"/>
    <property type="match status" value="2"/>
</dbReference>
<evidence type="ECO:0000256" key="9">
    <source>
        <dbReference type="PROSITE-ProRule" id="PRU10141"/>
    </source>
</evidence>
<dbReference type="PANTHER" id="PTHR47634:SF9">
    <property type="entry name" value="PROTEIN KINASE DOMAIN-CONTAINING PROTEIN-RELATED"/>
    <property type="match status" value="1"/>
</dbReference>
<evidence type="ECO:0000256" key="5">
    <source>
        <dbReference type="ARBA" id="ARBA00022777"/>
    </source>
</evidence>
<evidence type="ECO:0000256" key="7">
    <source>
        <dbReference type="ARBA" id="ARBA00047899"/>
    </source>
</evidence>
<dbReference type="EMBL" id="KB456267">
    <property type="protein sequence ID" value="EMF10931.1"/>
    <property type="molecule type" value="Genomic_DNA"/>
</dbReference>
<dbReference type="OrthoDB" id="5979581at2759"/>
<dbReference type="HOGENOM" id="CLU_000288_81_2_1"/>
<dbReference type="eggNOG" id="KOG1290">
    <property type="taxonomic scope" value="Eukaryota"/>
</dbReference>
<evidence type="ECO:0000256" key="2">
    <source>
        <dbReference type="ARBA" id="ARBA00022527"/>
    </source>
</evidence>
<dbReference type="InterPro" id="IPR000719">
    <property type="entry name" value="Prot_kinase_dom"/>
</dbReference>
<dbReference type="RefSeq" id="XP_016759052.1">
    <property type="nucleotide sequence ID" value="XM_016902150.1"/>
</dbReference>
<dbReference type="Gene3D" id="1.10.510.10">
    <property type="entry name" value="Transferase(Phosphotransferase) domain 1"/>
    <property type="match status" value="1"/>
</dbReference>
<keyword evidence="3" id="KW-0808">Transferase</keyword>
<keyword evidence="2" id="KW-0723">Serine/threonine-protein kinase</keyword>
<keyword evidence="6 9" id="KW-0067">ATP-binding</keyword>
<proteinExistence type="predicted"/>
<dbReference type="GO" id="GO:0005524">
    <property type="term" value="F:ATP binding"/>
    <property type="evidence" value="ECO:0007669"/>
    <property type="project" value="UniProtKB-UniRule"/>
</dbReference>
<feature type="binding site" evidence="9">
    <location>
        <position position="67"/>
    </location>
    <ligand>
        <name>ATP</name>
        <dbReference type="ChEBI" id="CHEBI:30616"/>
    </ligand>
</feature>
<gene>
    <name evidence="11" type="ORF">SEPMUDRAFT_127510</name>
</gene>
<dbReference type="AlphaFoldDB" id="N1QEN0"/>
<evidence type="ECO:0000259" key="10">
    <source>
        <dbReference type="PROSITE" id="PS50011"/>
    </source>
</evidence>
<reference evidence="11 12" key="1">
    <citation type="journal article" date="2012" name="PLoS Pathog.">
        <title>Diverse lifestyles and strategies of plant pathogenesis encoded in the genomes of eighteen Dothideomycetes fungi.</title>
        <authorList>
            <person name="Ohm R.A."/>
            <person name="Feau N."/>
            <person name="Henrissat B."/>
            <person name="Schoch C.L."/>
            <person name="Horwitz B.A."/>
            <person name="Barry K.W."/>
            <person name="Condon B.J."/>
            <person name="Copeland A.C."/>
            <person name="Dhillon B."/>
            <person name="Glaser F."/>
            <person name="Hesse C.N."/>
            <person name="Kosti I."/>
            <person name="LaButti K."/>
            <person name="Lindquist E.A."/>
            <person name="Lucas S."/>
            <person name="Salamov A.A."/>
            <person name="Bradshaw R.E."/>
            <person name="Ciuffetti L."/>
            <person name="Hamelin R.C."/>
            <person name="Kema G.H.J."/>
            <person name="Lawrence C."/>
            <person name="Scott J.A."/>
            <person name="Spatafora J.W."/>
            <person name="Turgeon B.G."/>
            <person name="de Wit P.J.G.M."/>
            <person name="Zhong S."/>
            <person name="Goodwin S.B."/>
            <person name="Grigoriev I.V."/>
        </authorList>
    </citation>
    <scope>NUCLEOTIDE SEQUENCE [LARGE SCALE GENOMIC DNA]</scope>
    <source>
        <strain evidence="11 12">SO2202</strain>
    </source>
</reference>